<dbReference type="PRINTS" id="PR00081">
    <property type="entry name" value="GDHRDH"/>
</dbReference>
<dbReference type="InterPro" id="IPR020904">
    <property type="entry name" value="Sc_DH/Rdtase_CS"/>
</dbReference>
<protein>
    <recommendedName>
        <fullName evidence="9">11-beta-hydroxysteroid dehydrogenase-like 5</fullName>
    </recommendedName>
</protein>
<organism evidence="7 8">
    <name type="scientific">Protea cynaroides</name>
    <dbReference type="NCBI Taxonomy" id="273540"/>
    <lineage>
        <taxon>Eukaryota</taxon>
        <taxon>Viridiplantae</taxon>
        <taxon>Streptophyta</taxon>
        <taxon>Embryophyta</taxon>
        <taxon>Tracheophyta</taxon>
        <taxon>Spermatophyta</taxon>
        <taxon>Magnoliopsida</taxon>
        <taxon>Proteales</taxon>
        <taxon>Proteaceae</taxon>
        <taxon>Protea</taxon>
    </lineage>
</organism>
<evidence type="ECO:0000313" key="8">
    <source>
        <dbReference type="Proteomes" id="UP001141806"/>
    </source>
</evidence>
<evidence type="ECO:0000256" key="4">
    <source>
        <dbReference type="ARBA" id="ARBA00023002"/>
    </source>
</evidence>
<evidence type="ECO:0000256" key="1">
    <source>
        <dbReference type="ARBA" id="ARBA00004606"/>
    </source>
</evidence>
<dbReference type="Pfam" id="PF00106">
    <property type="entry name" value="adh_short"/>
    <property type="match status" value="1"/>
</dbReference>
<dbReference type="PROSITE" id="PS00061">
    <property type="entry name" value="ADH_SHORT"/>
    <property type="match status" value="1"/>
</dbReference>
<dbReference type="AlphaFoldDB" id="A0A9Q0JXF7"/>
<dbReference type="OrthoDB" id="1274115at2759"/>
<comment type="subcellular location">
    <subcellularLocation>
        <location evidence="1">Membrane</location>
        <topology evidence="1">Single-pass type II membrane protein</topology>
    </subcellularLocation>
</comment>
<dbReference type="Gene3D" id="3.40.50.720">
    <property type="entry name" value="NAD(P)-binding Rossmann-like Domain"/>
    <property type="match status" value="1"/>
</dbReference>
<dbReference type="InterPro" id="IPR036291">
    <property type="entry name" value="NAD(P)-bd_dom_sf"/>
</dbReference>
<dbReference type="EMBL" id="JAMYWD010000012">
    <property type="protein sequence ID" value="KAJ4953778.1"/>
    <property type="molecule type" value="Genomic_DNA"/>
</dbReference>
<dbReference type="Proteomes" id="UP001141806">
    <property type="component" value="Unassembled WGS sequence"/>
</dbReference>
<accession>A0A9Q0JXF7</accession>
<name>A0A9Q0JXF7_9MAGN</name>
<keyword evidence="3" id="KW-0521">NADP</keyword>
<evidence type="ECO:0000256" key="3">
    <source>
        <dbReference type="ARBA" id="ARBA00022857"/>
    </source>
</evidence>
<evidence type="ECO:0000313" key="7">
    <source>
        <dbReference type="EMBL" id="KAJ4953778.1"/>
    </source>
</evidence>
<keyword evidence="4" id="KW-0560">Oxidoreductase</keyword>
<evidence type="ECO:0000256" key="2">
    <source>
        <dbReference type="ARBA" id="ARBA00006484"/>
    </source>
</evidence>
<proteinExistence type="inferred from homology"/>
<feature type="region of interest" description="Disordered" evidence="6">
    <location>
        <begin position="444"/>
        <end position="469"/>
    </location>
</feature>
<comment type="caution">
    <text evidence="7">The sequence shown here is derived from an EMBL/GenBank/DDBJ whole genome shotgun (WGS) entry which is preliminary data.</text>
</comment>
<dbReference type="InterPro" id="IPR002347">
    <property type="entry name" value="SDR_fam"/>
</dbReference>
<evidence type="ECO:0000256" key="5">
    <source>
        <dbReference type="RuleBase" id="RU000363"/>
    </source>
</evidence>
<reference evidence="7" key="1">
    <citation type="journal article" date="2023" name="Plant J.">
        <title>The genome of the king protea, Protea cynaroides.</title>
        <authorList>
            <person name="Chang J."/>
            <person name="Duong T.A."/>
            <person name="Schoeman C."/>
            <person name="Ma X."/>
            <person name="Roodt D."/>
            <person name="Barker N."/>
            <person name="Li Z."/>
            <person name="Van de Peer Y."/>
            <person name="Mizrachi E."/>
        </authorList>
    </citation>
    <scope>NUCLEOTIDE SEQUENCE</scope>
    <source>
        <tissue evidence="7">Young leaves</tissue>
    </source>
</reference>
<evidence type="ECO:0008006" key="9">
    <source>
        <dbReference type="Google" id="ProtNLM"/>
    </source>
</evidence>
<dbReference type="PRINTS" id="PR00080">
    <property type="entry name" value="SDRFAMILY"/>
</dbReference>
<comment type="similarity">
    <text evidence="2 5">Belongs to the short-chain dehydrogenases/reductases (SDR) family.</text>
</comment>
<keyword evidence="8" id="KW-1185">Reference proteome</keyword>
<dbReference type="GO" id="GO:0016020">
    <property type="term" value="C:membrane"/>
    <property type="evidence" value="ECO:0007669"/>
    <property type="project" value="UniProtKB-SubCell"/>
</dbReference>
<dbReference type="SUPFAM" id="SSF51735">
    <property type="entry name" value="NAD(P)-binding Rossmann-fold domains"/>
    <property type="match status" value="1"/>
</dbReference>
<dbReference type="GO" id="GO:0005829">
    <property type="term" value="C:cytosol"/>
    <property type="evidence" value="ECO:0007669"/>
    <property type="project" value="TreeGrafter"/>
</dbReference>
<gene>
    <name evidence="7" type="ORF">NE237_030610</name>
</gene>
<dbReference type="PANTHER" id="PTHR43391:SF14">
    <property type="entry name" value="DEHYDROGENASE_REDUCTASE SDR FAMILY PROTEIN 7-LIKE"/>
    <property type="match status" value="1"/>
</dbReference>
<dbReference type="GO" id="GO:0016491">
    <property type="term" value="F:oxidoreductase activity"/>
    <property type="evidence" value="ECO:0007669"/>
    <property type="project" value="UniProtKB-KW"/>
</dbReference>
<feature type="compositionally biased region" description="Polar residues" evidence="6">
    <location>
        <begin position="459"/>
        <end position="469"/>
    </location>
</feature>
<evidence type="ECO:0000256" key="6">
    <source>
        <dbReference type="SAM" id="MobiDB-lite"/>
    </source>
</evidence>
<dbReference type="PANTHER" id="PTHR43391">
    <property type="entry name" value="RETINOL DEHYDROGENASE-RELATED"/>
    <property type="match status" value="1"/>
</dbReference>
<sequence length="469" mass="53377">MTPKMENELGSPQDSRLPFGSRVENLRCLEISHHRMCFLHEVSMQASLIVDGSEGCRIGVCRDGGDLRPQWERHSDRIQALANQVLHMTRSSILHVKEVYVLAMVNQLVMDPLNSLLNLMVPPASLFMLAFAWPTLRFIDACEWLYHTFCSESMEDKVVIITGASSGIGEQIAYEYAKRGANLVLVARRENRLWGITERARRMGARHVMVIAADVVKEEDCRRFIDETISFYGRVDHLVNTATMGHTFYFEEAADTSLFPIIMDINFWGNVYPTYVALPYLRQTRGRVVVNASIESWLPMPRMSLYSAAKAALINFYESLRFEVEDDVGITIATHGWIGSEMTRGKIMLEEGAEMQWKEEREEPVSGGYVEEYARLIVAGACRGDAYVKYPSWHDIFMVYKVFAPNILLWTFRFLFGPSSAKTSYIGTGRSFLESPPRRLLLETSPPKKLLTGPPVASFAQQPQLRKFE</sequence>